<accession>A0ACC1HSX8</accession>
<feature type="non-terminal residue" evidence="1">
    <location>
        <position position="1"/>
    </location>
</feature>
<dbReference type="EMBL" id="JAMZIH010003135">
    <property type="protein sequence ID" value="KAJ1677019.1"/>
    <property type="molecule type" value="Genomic_DNA"/>
</dbReference>
<dbReference type="Proteomes" id="UP001145114">
    <property type="component" value="Unassembled WGS sequence"/>
</dbReference>
<reference evidence="1" key="1">
    <citation type="submission" date="2022-06" db="EMBL/GenBank/DDBJ databases">
        <title>Phylogenomic reconstructions and comparative analyses of Kickxellomycotina fungi.</title>
        <authorList>
            <person name="Reynolds N.K."/>
            <person name="Stajich J.E."/>
            <person name="Barry K."/>
            <person name="Grigoriev I.V."/>
            <person name="Crous P."/>
            <person name="Smith M.E."/>
        </authorList>
    </citation>
    <scope>NUCLEOTIDE SEQUENCE</scope>
    <source>
        <strain evidence="1">RSA 2271</strain>
    </source>
</reference>
<protein>
    <submittedName>
        <fullName evidence="1">Uncharacterized protein</fullName>
    </submittedName>
</protein>
<evidence type="ECO:0000313" key="1">
    <source>
        <dbReference type="EMBL" id="KAJ1677019.1"/>
    </source>
</evidence>
<gene>
    <name evidence="1" type="ORF">EV182_007044</name>
</gene>
<evidence type="ECO:0000313" key="2">
    <source>
        <dbReference type="Proteomes" id="UP001145114"/>
    </source>
</evidence>
<sequence>SFDASSEGQILVSPGIHPNITIPETTTTNALAPSMGAFESVPIPPPALPMSISSSSGGSGRSDAIRGSASVDDLPAGDLRDKAALSGRQSQKLRPWFKQLQPSLAALNSYSRRSGSGAQKGEESGPARPQNRRRWKSISFTMPFKRSTSSHTHSPLPLPPLSEEAGSLGSATPTLSPLQGGAELET</sequence>
<proteinExistence type="predicted"/>
<feature type="non-terminal residue" evidence="1">
    <location>
        <position position="186"/>
    </location>
</feature>
<comment type="caution">
    <text evidence="1">The sequence shown here is derived from an EMBL/GenBank/DDBJ whole genome shotgun (WGS) entry which is preliminary data.</text>
</comment>
<keyword evidence="2" id="KW-1185">Reference proteome</keyword>
<organism evidence="1 2">
    <name type="scientific">Spiromyces aspiralis</name>
    <dbReference type="NCBI Taxonomy" id="68401"/>
    <lineage>
        <taxon>Eukaryota</taxon>
        <taxon>Fungi</taxon>
        <taxon>Fungi incertae sedis</taxon>
        <taxon>Zoopagomycota</taxon>
        <taxon>Kickxellomycotina</taxon>
        <taxon>Kickxellomycetes</taxon>
        <taxon>Kickxellales</taxon>
        <taxon>Kickxellaceae</taxon>
        <taxon>Spiromyces</taxon>
    </lineage>
</organism>
<name>A0ACC1HSX8_9FUNG</name>